<dbReference type="PANTHER" id="PTHR12110:SF52">
    <property type="entry name" value="XYLOSE ISOMERASE"/>
    <property type="match status" value="1"/>
</dbReference>
<dbReference type="Gene3D" id="3.20.20.150">
    <property type="entry name" value="Divalent-metal-dependent TIM barrel enzymes"/>
    <property type="match status" value="1"/>
</dbReference>
<dbReference type="GeneID" id="31233751"/>
<dbReference type="Proteomes" id="UP001595908">
    <property type="component" value="Unassembled WGS sequence"/>
</dbReference>
<sequence>MTARLPWPLAYTVTGDDCATPMPLGYEAPLTEAVGHLGELGYDGVEVQVRDTGAHAAEALARTVEAAGLKVLGIGTGPVAAQDRLTLTDPSPDVRRHALFRLLGAARLAGELGVPVTLGQTRGTFLPGLEDLQRIWAGRAVEHLAEEASARGSRLLLEPQSRVSTSLWHTPAQALAVIDLLGTPAGLVLDTHHLDAEGIDVTQAVAQHARVTGCLQLAAPATRGPLALGDPRLPSLLQALHAGGFTGWLTLEHTQDGDSPKAAARSWTALTDAAAVLARPDSPLSPMSTTSPF</sequence>
<organism evidence="2 3">
    <name type="scientific">Streptomyces atroolivaceus</name>
    <dbReference type="NCBI Taxonomy" id="66869"/>
    <lineage>
        <taxon>Bacteria</taxon>
        <taxon>Bacillati</taxon>
        <taxon>Actinomycetota</taxon>
        <taxon>Actinomycetes</taxon>
        <taxon>Kitasatosporales</taxon>
        <taxon>Streptomycetaceae</taxon>
        <taxon>Streptomyces</taxon>
    </lineage>
</organism>
<feature type="domain" description="Xylose isomerase-like TIM barrel" evidence="1">
    <location>
        <begin position="39"/>
        <end position="265"/>
    </location>
</feature>
<dbReference type="EMBL" id="JBHSJE010000008">
    <property type="protein sequence ID" value="MFC4981891.1"/>
    <property type="molecule type" value="Genomic_DNA"/>
</dbReference>
<keyword evidence="2" id="KW-0413">Isomerase</keyword>
<dbReference type="InterPro" id="IPR013022">
    <property type="entry name" value="Xyl_isomerase-like_TIM-brl"/>
</dbReference>
<dbReference type="GO" id="GO:0016853">
    <property type="term" value="F:isomerase activity"/>
    <property type="evidence" value="ECO:0007669"/>
    <property type="project" value="UniProtKB-KW"/>
</dbReference>
<dbReference type="InterPro" id="IPR036237">
    <property type="entry name" value="Xyl_isomerase-like_sf"/>
</dbReference>
<dbReference type="RefSeq" id="WP_051709389.1">
    <property type="nucleotide sequence ID" value="NZ_JBHSJE010000008.1"/>
</dbReference>
<evidence type="ECO:0000259" key="1">
    <source>
        <dbReference type="Pfam" id="PF01261"/>
    </source>
</evidence>
<proteinExistence type="predicted"/>
<dbReference type="SUPFAM" id="SSF51658">
    <property type="entry name" value="Xylose isomerase-like"/>
    <property type="match status" value="1"/>
</dbReference>
<reference evidence="3" key="1">
    <citation type="journal article" date="2019" name="Int. J. Syst. Evol. Microbiol.">
        <title>The Global Catalogue of Microorganisms (GCM) 10K type strain sequencing project: providing services to taxonomists for standard genome sequencing and annotation.</title>
        <authorList>
            <consortium name="The Broad Institute Genomics Platform"/>
            <consortium name="The Broad Institute Genome Sequencing Center for Infectious Disease"/>
            <person name="Wu L."/>
            <person name="Ma J."/>
        </authorList>
    </citation>
    <scope>NUCLEOTIDE SEQUENCE [LARGE SCALE GENOMIC DNA]</scope>
    <source>
        <strain evidence="3">ICMP 257</strain>
    </source>
</reference>
<dbReference type="Pfam" id="PF01261">
    <property type="entry name" value="AP_endonuc_2"/>
    <property type="match status" value="1"/>
</dbReference>
<comment type="caution">
    <text evidence="2">The sequence shown here is derived from an EMBL/GenBank/DDBJ whole genome shotgun (WGS) entry which is preliminary data.</text>
</comment>
<dbReference type="PANTHER" id="PTHR12110">
    <property type="entry name" value="HYDROXYPYRUVATE ISOMERASE"/>
    <property type="match status" value="1"/>
</dbReference>
<name>A0ABV9VEN8_STRAZ</name>
<evidence type="ECO:0000313" key="2">
    <source>
        <dbReference type="EMBL" id="MFC4981891.1"/>
    </source>
</evidence>
<gene>
    <name evidence="2" type="ORF">ACFPL4_26715</name>
</gene>
<evidence type="ECO:0000313" key="3">
    <source>
        <dbReference type="Proteomes" id="UP001595908"/>
    </source>
</evidence>
<protein>
    <submittedName>
        <fullName evidence="2">Sugar phosphate isomerase/epimerase family protein</fullName>
    </submittedName>
</protein>
<dbReference type="InterPro" id="IPR050312">
    <property type="entry name" value="IolE/XylAMocC-like"/>
</dbReference>
<accession>A0ABV9VEN8</accession>
<keyword evidence="3" id="KW-1185">Reference proteome</keyword>